<dbReference type="InterPro" id="IPR051907">
    <property type="entry name" value="DoxX-like_oxidoreductase"/>
</dbReference>
<dbReference type="AlphaFoldDB" id="A0A2H0UDI9"/>
<reference evidence="9" key="1">
    <citation type="submission" date="2017-09" db="EMBL/GenBank/DDBJ databases">
        <title>Depth-based differentiation of microbial function through sediment-hosted aquifers and enrichment of novel symbionts in the deep terrestrial subsurface.</title>
        <authorList>
            <person name="Probst A.J."/>
            <person name="Ladd B."/>
            <person name="Jarett J.K."/>
            <person name="Geller-Mcgrath D.E."/>
            <person name="Sieber C.M.K."/>
            <person name="Emerson J.B."/>
            <person name="Anantharaman K."/>
            <person name="Thomas B.C."/>
            <person name="Malmstrom R."/>
            <person name="Stieglmeier M."/>
            <person name="Klingl A."/>
            <person name="Woyke T."/>
            <person name="Ryan C.M."/>
            <person name="Banfield J.F."/>
        </authorList>
    </citation>
    <scope>NUCLEOTIDE SEQUENCE [LARGE SCALE GENOMIC DNA]</scope>
</reference>
<feature type="transmembrane region" description="Helical" evidence="7">
    <location>
        <begin position="12"/>
        <end position="31"/>
    </location>
</feature>
<evidence type="ECO:0000256" key="4">
    <source>
        <dbReference type="ARBA" id="ARBA00022692"/>
    </source>
</evidence>
<comment type="caution">
    <text evidence="8">The sequence shown here is derived from an EMBL/GenBank/DDBJ whole genome shotgun (WGS) entry which is preliminary data.</text>
</comment>
<dbReference type="GO" id="GO:0005886">
    <property type="term" value="C:plasma membrane"/>
    <property type="evidence" value="ECO:0007669"/>
    <property type="project" value="UniProtKB-SubCell"/>
</dbReference>
<proteinExistence type="inferred from homology"/>
<evidence type="ECO:0000313" key="8">
    <source>
        <dbReference type="EMBL" id="PIR84420.1"/>
    </source>
</evidence>
<feature type="transmembrane region" description="Helical" evidence="7">
    <location>
        <begin position="108"/>
        <end position="127"/>
    </location>
</feature>
<evidence type="ECO:0000256" key="1">
    <source>
        <dbReference type="ARBA" id="ARBA00004651"/>
    </source>
</evidence>
<dbReference type="EMBL" id="PFBI01000006">
    <property type="protein sequence ID" value="PIR84420.1"/>
    <property type="molecule type" value="Genomic_DNA"/>
</dbReference>
<protein>
    <submittedName>
        <fullName evidence="8">DoxX family protein</fullName>
    </submittedName>
</protein>
<accession>A0A2H0UDI9</accession>
<comment type="similarity">
    <text evidence="2">Belongs to the DoxX family.</text>
</comment>
<dbReference type="PANTHER" id="PTHR33452:SF1">
    <property type="entry name" value="INNER MEMBRANE PROTEIN YPHA-RELATED"/>
    <property type="match status" value="1"/>
</dbReference>
<feature type="transmembrane region" description="Helical" evidence="7">
    <location>
        <begin position="51"/>
        <end position="72"/>
    </location>
</feature>
<name>A0A2H0UDI9_9BACT</name>
<dbReference type="Proteomes" id="UP000229344">
    <property type="component" value="Unassembled WGS sequence"/>
</dbReference>
<evidence type="ECO:0000313" key="9">
    <source>
        <dbReference type="Proteomes" id="UP000229344"/>
    </source>
</evidence>
<dbReference type="InterPro" id="IPR032808">
    <property type="entry name" value="DoxX"/>
</dbReference>
<keyword evidence="6 7" id="KW-0472">Membrane</keyword>
<keyword evidence="5 7" id="KW-1133">Transmembrane helix</keyword>
<evidence type="ECO:0000256" key="7">
    <source>
        <dbReference type="SAM" id="Phobius"/>
    </source>
</evidence>
<evidence type="ECO:0000256" key="6">
    <source>
        <dbReference type="ARBA" id="ARBA00023136"/>
    </source>
</evidence>
<sequence length="136" mass="14823">MNKFFQHMLWDTHALLVARVLMGGMFLLAGIDKLQNIDGIALMIAGAGLPAAGLLAWLSGIFEVLAGAAIIVGYHFREAAVLLALFTLVVAFLFHTPTSWTESPIQKVFFMKDMAIFAGLLFMAAHGSGNTWKVRK</sequence>
<evidence type="ECO:0000256" key="2">
    <source>
        <dbReference type="ARBA" id="ARBA00006679"/>
    </source>
</evidence>
<feature type="transmembrane region" description="Helical" evidence="7">
    <location>
        <begin position="79"/>
        <end position="96"/>
    </location>
</feature>
<dbReference type="Pfam" id="PF07681">
    <property type="entry name" value="DoxX"/>
    <property type="match status" value="1"/>
</dbReference>
<dbReference type="PANTHER" id="PTHR33452">
    <property type="entry name" value="OXIDOREDUCTASE CATD-RELATED"/>
    <property type="match status" value="1"/>
</dbReference>
<keyword evidence="4 7" id="KW-0812">Transmembrane</keyword>
<keyword evidence="3" id="KW-1003">Cell membrane</keyword>
<organism evidence="8 9">
    <name type="scientific">Candidatus Kaiserbacteria bacterium CG10_big_fil_rev_8_21_14_0_10_47_16</name>
    <dbReference type="NCBI Taxonomy" id="1974608"/>
    <lineage>
        <taxon>Bacteria</taxon>
        <taxon>Candidatus Kaiseribacteriota</taxon>
    </lineage>
</organism>
<evidence type="ECO:0000256" key="3">
    <source>
        <dbReference type="ARBA" id="ARBA00022475"/>
    </source>
</evidence>
<comment type="subcellular location">
    <subcellularLocation>
        <location evidence="1">Cell membrane</location>
        <topology evidence="1">Multi-pass membrane protein</topology>
    </subcellularLocation>
</comment>
<evidence type="ECO:0000256" key="5">
    <source>
        <dbReference type="ARBA" id="ARBA00022989"/>
    </source>
</evidence>
<gene>
    <name evidence="8" type="ORF">COU16_02460</name>
</gene>